<dbReference type="EMBL" id="HBUF01665380">
    <property type="protein sequence ID" value="CAG6789528.1"/>
    <property type="molecule type" value="Transcribed_RNA"/>
</dbReference>
<keyword evidence="1" id="KW-0812">Transmembrane</keyword>
<proteinExistence type="predicted"/>
<organism evidence="2">
    <name type="scientific">Cacopsylla melanoneura</name>
    <dbReference type="NCBI Taxonomy" id="428564"/>
    <lineage>
        <taxon>Eukaryota</taxon>
        <taxon>Metazoa</taxon>
        <taxon>Ecdysozoa</taxon>
        <taxon>Arthropoda</taxon>
        <taxon>Hexapoda</taxon>
        <taxon>Insecta</taxon>
        <taxon>Pterygota</taxon>
        <taxon>Neoptera</taxon>
        <taxon>Paraneoptera</taxon>
        <taxon>Hemiptera</taxon>
        <taxon>Sternorrhyncha</taxon>
        <taxon>Psylloidea</taxon>
        <taxon>Psyllidae</taxon>
        <taxon>Psyllinae</taxon>
        <taxon>Cacopsylla</taxon>
    </lineage>
</organism>
<protein>
    <submittedName>
        <fullName evidence="2">Uncharacterized protein</fullName>
    </submittedName>
</protein>
<evidence type="ECO:0000313" key="2">
    <source>
        <dbReference type="EMBL" id="CAG6789523.1"/>
    </source>
</evidence>
<reference evidence="2" key="1">
    <citation type="submission" date="2021-05" db="EMBL/GenBank/DDBJ databases">
        <authorList>
            <person name="Alioto T."/>
            <person name="Alioto T."/>
            <person name="Gomez Garrido J."/>
        </authorList>
    </citation>
    <scope>NUCLEOTIDE SEQUENCE</scope>
</reference>
<dbReference type="EMBL" id="HBUF01665379">
    <property type="protein sequence ID" value="CAG6789523.1"/>
    <property type="molecule type" value="Transcribed_RNA"/>
</dbReference>
<accession>A0A8D9FG25</accession>
<keyword evidence="1" id="KW-1133">Transmembrane helix</keyword>
<evidence type="ECO:0000256" key="1">
    <source>
        <dbReference type="SAM" id="Phobius"/>
    </source>
</evidence>
<sequence length="107" mass="13032">MKLLKCLGKRFPSNFSMSRVWIYFCPKRNFCQLPCHQETYQNRFQGVIDHYFESYQYSQYSHALYHLCLYYPLLSMIFYFRICSKYSSFDLKSESFQILSFSICCSH</sequence>
<feature type="transmembrane region" description="Helical" evidence="1">
    <location>
        <begin position="63"/>
        <end position="82"/>
    </location>
</feature>
<keyword evidence="1" id="KW-0472">Membrane</keyword>
<name>A0A8D9FG25_9HEMI</name>
<dbReference type="AlphaFoldDB" id="A0A8D9FG25"/>